<dbReference type="Pfam" id="PF13174">
    <property type="entry name" value="TPR_6"/>
    <property type="match status" value="2"/>
</dbReference>
<dbReference type="GO" id="GO:0008745">
    <property type="term" value="F:N-acetylmuramoyl-L-alanine amidase activity"/>
    <property type="evidence" value="ECO:0007669"/>
    <property type="project" value="UniProtKB-EC"/>
</dbReference>
<reference evidence="8" key="1">
    <citation type="submission" date="2009-09" db="EMBL/GenBank/DDBJ databases">
        <title>The complete chromosome of Desulfohalobium retbaense DSM 5692.</title>
        <authorList>
            <consortium name="US DOE Joint Genome Institute (JGI-PGF)"/>
            <person name="Lucas S."/>
            <person name="Copeland A."/>
            <person name="Lapidus A."/>
            <person name="Glavina del Rio T."/>
            <person name="Dalin E."/>
            <person name="Tice H."/>
            <person name="Bruce D."/>
            <person name="Goodwin L."/>
            <person name="Pitluck S."/>
            <person name="Kyrpides N."/>
            <person name="Mavromatis K."/>
            <person name="Ivanova N."/>
            <person name="Mikhailova N."/>
            <person name="Munk A.C."/>
            <person name="Brettin T."/>
            <person name="Detter J.C."/>
            <person name="Han C."/>
            <person name="Tapia R."/>
            <person name="Larimer F."/>
            <person name="Land M."/>
            <person name="Hauser L."/>
            <person name="Markowitz V."/>
            <person name="Cheng J.-F."/>
            <person name="Hugenholtz P."/>
            <person name="Woyke T."/>
            <person name="Wu D."/>
            <person name="Spring S."/>
            <person name="Klenk H.-P."/>
            <person name="Eisen J.A."/>
        </authorList>
    </citation>
    <scope>NUCLEOTIDE SEQUENCE [LARGE SCALE GENOMIC DNA]</scope>
    <source>
        <strain evidence="8">DSM 5692</strain>
    </source>
</reference>
<dbReference type="Gene3D" id="3.40.630.40">
    <property type="entry name" value="Zn-dependent exopeptidases"/>
    <property type="match status" value="1"/>
</dbReference>
<keyword evidence="8" id="KW-1185">Reference proteome</keyword>
<feature type="domain" description="MurNAc-LAA" evidence="6">
    <location>
        <begin position="440"/>
        <end position="590"/>
    </location>
</feature>
<dbReference type="Gene3D" id="2.60.40.3500">
    <property type="match status" value="1"/>
</dbReference>
<feature type="region of interest" description="Disordered" evidence="5">
    <location>
        <begin position="199"/>
        <end position="230"/>
    </location>
</feature>
<evidence type="ECO:0000256" key="4">
    <source>
        <dbReference type="PROSITE-ProRule" id="PRU00339"/>
    </source>
</evidence>
<keyword evidence="3 7" id="KW-0378">Hydrolase</keyword>
<dbReference type="FunFam" id="3.40.630.40:FF:000005">
    <property type="entry name" value="N-acetylmuramoyl-L-alanine amidase (AmiA)"/>
    <property type="match status" value="1"/>
</dbReference>
<feature type="repeat" description="TPR" evidence="4">
    <location>
        <begin position="114"/>
        <end position="147"/>
    </location>
</feature>
<dbReference type="STRING" id="485915.Dret_0142"/>
<dbReference type="InterPro" id="IPR011990">
    <property type="entry name" value="TPR-like_helical_dom_sf"/>
</dbReference>
<dbReference type="CDD" id="cd02696">
    <property type="entry name" value="MurNAc-LAA"/>
    <property type="match status" value="1"/>
</dbReference>
<dbReference type="InterPro" id="IPR002508">
    <property type="entry name" value="MurNAc-LAA_cat"/>
</dbReference>
<dbReference type="SUPFAM" id="SSF53187">
    <property type="entry name" value="Zn-dependent exopeptidases"/>
    <property type="match status" value="1"/>
</dbReference>
<dbReference type="Gene3D" id="1.25.40.10">
    <property type="entry name" value="Tetratricopeptide repeat domain"/>
    <property type="match status" value="1"/>
</dbReference>
<dbReference type="GO" id="GO:0009253">
    <property type="term" value="P:peptidoglycan catabolic process"/>
    <property type="evidence" value="ECO:0007669"/>
    <property type="project" value="InterPro"/>
</dbReference>
<dbReference type="eggNOG" id="COG0860">
    <property type="taxonomic scope" value="Bacteria"/>
</dbReference>
<gene>
    <name evidence="7" type="ordered locus">Dret_0142</name>
</gene>
<dbReference type="GO" id="GO:0030288">
    <property type="term" value="C:outer membrane-bounded periplasmic space"/>
    <property type="evidence" value="ECO:0007669"/>
    <property type="project" value="TreeGrafter"/>
</dbReference>
<dbReference type="Pfam" id="PF11741">
    <property type="entry name" value="AMIN"/>
    <property type="match status" value="1"/>
</dbReference>
<dbReference type="PROSITE" id="PS50005">
    <property type="entry name" value="TPR"/>
    <property type="match status" value="1"/>
</dbReference>
<dbReference type="Proteomes" id="UP000001052">
    <property type="component" value="Chromosome"/>
</dbReference>
<name>C8WZG9_DESRD</name>
<sequence>MPLPDEITDSYGNTHTSELFRAVTMRTLLPRTCIALLLGALLFGGLSGLPDNRAVAATSTQLFQHGWKSFHSLRKNAERARFRSSWMQVKNTFWELYQRNPNGGYAPKALYYLGRVYSELGQRSYLRKDFRQATDYYQRVVTRFPRHSWSDDAQLRKARIHLEHLGEKNQAYLDLLSVVHNYPDGDMYAKARSLLDQLDRKKEAAPASAQKAPQPSPKKQSPKPQKASAAAGMEKLLRIRHWSSDDYTRVVLDVSGEAEFSKKLLKPDPKLNTPHRLVVDLQKTRLADKCEEAHKIRDGLLRRVRTGQYRHDTARVVLDIEKLDKYRVFSLQNPYRVVLDVYAPEGGRSKSAPQVAGYQFDAKSKKYTSSLVEQLGLTIQTVMIDPGHGGKDPGAVHGDIYEKDINLSVAKTLGAKLKKQGFDVLYTRTKDVFVPLEERTALANSKKADLFISLHVNSHRKANVQGFELYSLNLAKSKDAVRVAARENAVSVKKISDLQVILTDLMLNTKIKESKQLAKSLHAKTLAHSRQFYSVRDHGVREAPFYVLMGAKMPAVLVEMGYLSNPTERKRLLTAKFQQRIAQGLVQGITAYKQTIDNYARLE</sequence>
<dbReference type="SMART" id="SM00646">
    <property type="entry name" value="Ami_3"/>
    <property type="match status" value="1"/>
</dbReference>
<protein>
    <recommendedName>
        <fullName evidence="2">N-acetylmuramoyl-L-alanine amidase</fullName>
        <ecNumber evidence="2">3.5.1.28</ecNumber>
    </recommendedName>
</protein>
<dbReference type="KEGG" id="drt:Dret_0142"/>
<dbReference type="InterPro" id="IPR050695">
    <property type="entry name" value="N-acetylmuramoyl_amidase_3"/>
</dbReference>
<dbReference type="PANTHER" id="PTHR30404:SF0">
    <property type="entry name" value="N-ACETYLMURAMOYL-L-ALANINE AMIDASE AMIC"/>
    <property type="match status" value="1"/>
</dbReference>
<accession>C8WZG9</accession>
<comment type="catalytic activity">
    <reaction evidence="1">
        <text>Hydrolyzes the link between N-acetylmuramoyl residues and L-amino acid residues in certain cell-wall glycopeptides.</text>
        <dbReference type="EC" id="3.5.1.28"/>
    </reaction>
</comment>
<evidence type="ECO:0000256" key="1">
    <source>
        <dbReference type="ARBA" id="ARBA00001561"/>
    </source>
</evidence>
<evidence type="ECO:0000256" key="3">
    <source>
        <dbReference type="ARBA" id="ARBA00022801"/>
    </source>
</evidence>
<reference evidence="7 8" key="2">
    <citation type="journal article" date="2010" name="Stand. Genomic Sci.">
        <title>Complete genome sequence of Desulfohalobium retbaense type strain (HR(100)).</title>
        <authorList>
            <person name="Spring S."/>
            <person name="Nolan M."/>
            <person name="Lapidus A."/>
            <person name="Glavina Del Rio T."/>
            <person name="Copeland A."/>
            <person name="Tice H."/>
            <person name="Cheng J.F."/>
            <person name="Lucas S."/>
            <person name="Land M."/>
            <person name="Chen F."/>
            <person name="Bruce D."/>
            <person name="Goodwin L."/>
            <person name="Pitluck S."/>
            <person name="Ivanova N."/>
            <person name="Mavromatis K."/>
            <person name="Mikhailova N."/>
            <person name="Pati A."/>
            <person name="Chen A."/>
            <person name="Palaniappan K."/>
            <person name="Hauser L."/>
            <person name="Chang Y.J."/>
            <person name="Jeffries C.D."/>
            <person name="Munk C."/>
            <person name="Kiss H."/>
            <person name="Chain P."/>
            <person name="Han C."/>
            <person name="Brettin T."/>
            <person name="Detter J.C."/>
            <person name="Schuler E."/>
            <person name="Goker M."/>
            <person name="Rohde M."/>
            <person name="Bristow J."/>
            <person name="Eisen J.A."/>
            <person name="Markowitz V."/>
            <person name="Hugenholtz P."/>
            <person name="Kyrpides N.C."/>
            <person name="Klenk H.P."/>
        </authorList>
    </citation>
    <scope>NUCLEOTIDE SEQUENCE [LARGE SCALE GENOMIC DNA]</scope>
    <source>
        <strain evidence="7 8">DSM 5692</strain>
    </source>
</reference>
<dbReference type="EC" id="3.5.1.28" evidence="2"/>
<proteinExistence type="predicted"/>
<dbReference type="InterPro" id="IPR021731">
    <property type="entry name" value="AMIN_dom"/>
</dbReference>
<evidence type="ECO:0000313" key="7">
    <source>
        <dbReference type="EMBL" id="ACV67444.1"/>
    </source>
</evidence>
<feature type="compositionally biased region" description="Low complexity" evidence="5">
    <location>
        <begin position="205"/>
        <end position="230"/>
    </location>
</feature>
<evidence type="ECO:0000259" key="6">
    <source>
        <dbReference type="SMART" id="SM00646"/>
    </source>
</evidence>
<evidence type="ECO:0000256" key="5">
    <source>
        <dbReference type="SAM" id="MobiDB-lite"/>
    </source>
</evidence>
<dbReference type="EMBL" id="CP001734">
    <property type="protein sequence ID" value="ACV67444.1"/>
    <property type="molecule type" value="Genomic_DNA"/>
</dbReference>
<evidence type="ECO:0000256" key="2">
    <source>
        <dbReference type="ARBA" id="ARBA00011901"/>
    </source>
</evidence>
<dbReference type="AlphaFoldDB" id="C8WZG9"/>
<dbReference type="HOGENOM" id="CLU_014322_11_0_7"/>
<organism evidence="7 8">
    <name type="scientific">Desulfohalobium retbaense (strain ATCC 49708 / DSM 5692 / JCM 16813 / HR100)</name>
    <dbReference type="NCBI Taxonomy" id="485915"/>
    <lineage>
        <taxon>Bacteria</taxon>
        <taxon>Pseudomonadati</taxon>
        <taxon>Thermodesulfobacteriota</taxon>
        <taxon>Desulfovibrionia</taxon>
        <taxon>Desulfovibrionales</taxon>
        <taxon>Desulfohalobiaceae</taxon>
        <taxon>Desulfohalobium</taxon>
    </lineage>
</organism>
<dbReference type="Pfam" id="PF01520">
    <property type="entry name" value="Amidase_3"/>
    <property type="match status" value="1"/>
</dbReference>
<dbReference type="eggNOG" id="COG1729">
    <property type="taxonomic scope" value="Bacteria"/>
</dbReference>
<keyword evidence="4" id="KW-0802">TPR repeat</keyword>
<dbReference type="InterPro" id="IPR019734">
    <property type="entry name" value="TPR_rpt"/>
</dbReference>
<evidence type="ECO:0000313" key="8">
    <source>
        <dbReference type="Proteomes" id="UP000001052"/>
    </source>
</evidence>
<dbReference type="PANTHER" id="PTHR30404">
    <property type="entry name" value="N-ACETYLMURAMOYL-L-ALANINE AMIDASE"/>
    <property type="match status" value="1"/>
</dbReference>